<feature type="compositionally biased region" description="Polar residues" evidence="1">
    <location>
        <begin position="37"/>
        <end position="71"/>
    </location>
</feature>
<accession>A0A3S3N7N0</accession>
<feature type="region of interest" description="Disordered" evidence="1">
    <location>
        <begin position="18"/>
        <end position="102"/>
    </location>
</feature>
<keyword evidence="3" id="KW-1185">Reference proteome</keyword>
<evidence type="ECO:0000313" key="3">
    <source>
        <dbReference type="Proteomes" id="UP000283530"/>
    </source>
</evidence>
<dbReference type="EMBL" id="QPKB01000013">
    <property type="protein sequence ID" value="RWR97372.1"/>
    <property type="molecule type" value="Genomic_DNA"/>
</dbReference>
<evidence type="ECO:0000313" key="2">
    <source>
        <dbReference type="EMBL" id="RWR97372.1"/>
    </source>
</evidence>
<dbReference type="OrthoDB" id="1932225at2759"/>
<sequence length="230" mass="24874">MRPPSRHAAFFSSLKQLEKRLASESSSRNSSNPSQNPLFSPSTTATDNLSSPIYLNYHQPNNTTTTNSLGLQESDPPQDFLSHSIEFPPTPQNPSQSHTAKCNQITNTSSDDEIAHLMELLGLSDGGEGGGDLIKGSSCFCNGGFYSKIAGVKGPKCEMESRRLEGWIGYFLNGGGGERREPLRLAHLLLAKAACLDVSGDDGFGGIEFPSTVEEFLNHDPPPLPPHQHH</sequence>
<reference evidence="2 3" key="1">
    <citation type="journal article" date="2019" name="Nat. Plants">
        <title>Stout camphor tree genome fills gaps in understanding of flowering plant genome evolution.</title>
        <authorList>
            <person name="Chaw S.M."/>
            <person name="Liu Y.C."/>
            <person name="Wu Y.W."/>
            <person name="Wang H.Y."/>
            <person name="Lin C.I."/>
            <person name="Wu C.S."/>
            <person name="Ke H.M."/>
            <person name="Chang L.Y."/>
            <person name="Hsu C.Y."/>
            <person name="Yang H.T."/>
            <person name="Sudianto E."/>
            <person name="Hsu M.H."/>
            <person name="Wu K.P."/>
            <person name="Wang L.N."/>
            <person name="Leebens-Mack J.H."/>
            <person name="Tsai I.J."/>
        </authorList>
    </citation>
    <scope>NUCLEOTIDE SEQUENCE [LARGE SCALE GENOMIC DNA]</scope>
    <source>
        <strain evidence="3">cv. Chaw 1501</strain>
        <tissue evidence="2">Young leaves</tissue>
    </source>
</reference>
<dbReference type="AlphaFoldDB" id="A0A3S3N7N0"/>
<dbReference type="Proteomes" id="UP000283530">
    <property type="component" value="Unassembled WGS sequence"/>
</dbReference>
<proteinExistence type="predicted"/>
<evidence type="ECO:0000256" key="1">
    <source>
        <dbReference type="SAM" id="MobiDB-lite"/>
    </source>
</evidence>
<feature type="compositionally biased region" description="Low complexity" evidence="1">
    <location>
        <begin position="23"/>
        <end position="36"/>
    </location>
</feature>
<organism evidence="2 3">
    <name type="scientific">Cinnamomum micranthum f. kanehirae</name>
    <dbReference type="NCBI Taxonomy" id="337451"/>
    <lineage>
        <taxon>Eukaryota</taxon>
        <taxon>Viridiplantae</taxon>
        <taxon>Streptophyta</taxon>
        <taxon>Embryophyta</taxon>
        <taxon>Tracheophyta</taxon>
        <taxon>Spermatophyta</taxon>
        <taxon>Magnoliopsida</taxon>
        <taxon>Magnoliidae</taxon>
        <taxon>Laurales</taxon>
        <taxon>Lauraceae</taxon>
        <taxon>Cinnamomum</taxon>
    </lineage>
</organism>
<name>A0A3S3N7N0_9MAGN</name>
<feature type="compositionally biased region" description="Polar residues" evidence="1">
    <location>
        <begin position="93"/>
        <end position="102"/>
    </location>
</feature>
<comment type="caution">
    <text evidence="2">The sequence shown here is derived from an EMBL/GenBank/DDBJ whole genome shotgun (WGS) entry which is preliminary data.</text>
</comment>
<protein>
    <submittedName>
        <fullName evidence="2">Uncharacterized protein</fullName>
    </submittedName>
</protein>
<gene>
    <name evidence="2" type="ORF">CKAN_02680100</name>
</gene>